<accession>A0A1X4HBT3</accession>
<dbReference type="InterPro" id="IPR005845">
    <property type="entry name" value="A-D-PHexomutase_a/b/a-II"/>
</dbReference>
<comment type="caution">
    <text evidence="12">The sequence shown here is derived from an EMBL/GenBank/DDBJ whole genome shotgun (WGS) entry which is preliminary data.</text>
</comment>
<dbReference type="Pfam" id="PF00408">
    <property type="entry name" value="PGM_PMM_IV"/>
    <property type="match status" value="1"/>
</dbReference>
<dbReference type="InterPro" id="IPR036900">
    <property type="entry name" value="A-D-PHexomutase_C_sf"/>
</dbReference>
<feature type="region of interest" description="Disordered" evidence="8">
    <location>
        <begin position="237"/>
        <end position="263"/>
    </location>
</feature>
<evidence type="ECO:0000256" key="5">
    <source>
        <dbReference type="ARBA" id="ARBA00022842"/>
    </source>
</evidence>
<dbReference type="Pfam" id="PF02879">
    <property type="entry name" value="PGM_PMM_II"/>
    <property type="match status" value="1"/>
</dbReference>
<dbReference type="InterPro" id="IPR016066">
    <property type="entry name" value="A-D-PHexomutase_CS"/>
</dbReference>
<dbReference type="InterPro" id="IPR016055">
    <property type="entry name" value="A-D-PHexomutase_a/b/a-I/II/III"/>
</dbReference>
<organism evidence="12 13">
    <name type="scientific">Halorubrum ezzemoulense DSM 17463</name>
    <dbReference type="NCBI Taxonomy" id="1121945"/>
    <lineage>
        <taxon>Archaea</taxon>
        <taxon>Methanobacteriati</taxon>
        <taxon>Methanobacteriota</taxon>
        <taxon>Stenosarchaea group</taxon>
        <taxon>Halobacteria</taxon>
        <taxon>Halobacteriales</taxon>
        <taxon>Haloferacaceae</taxon>
        <taxon>Halorubrum</taxon>
    </lineage>
</organism>
<dbReference type="GO" id="GO:0000287">
    <property type="term" value="F:magnesium ion binding"/>
    <property type="evidence" value="ECO:0007669"/>
    <property type="project" value="InterPro"/>
</dbReference>
<dbReference type="GO" id="GO:0016868">
    <property type="term" value="F:intramolecular phosphotransferase activity"/>
    <property type="evidence" value="ECO:0007669"/>
    <property type="project" value="InterPro"/>
</dbReference>
<comment type="similarity">
    <text evidence="2 7">Belongs to the phosphohexose mutase family.</text>
</comment>
<dbReference type="SUPFAM" id="SSF53738">
    <property type="entry name" value="Phosphoglucomutase, first 3 domains"/>
    <property type="match status" value="3"/>
</dbReference>
<name>A0A1X4HBT3_HALEZ</name>
<dbReference type="Gene3D" id="3.40.120.10">
    <property type="entry name" value="Alpha-D-Glucose-1,6-Bisphosphate, subunit A, domain 3"/>
    <property type="match status" value="4"/>
</dbReference>
<feature type="domain" description="Alpha-D-phosphohexomutase alpha/beta/alpha" evidence="10">
    <location>
        <begin position="2"/>
        <end position="137"/>
    </location>
</feature>
<evidence type="ECO:0000256" key="1">
    <source>
        <dbReference type="ARBA" id="ARBA00001946"/>
    </source>
</evidence>
<dbReference type="eggNOG" id="arCOG00767">
    <property type="taxonomic scope" value="Archaea"/>
</dbReference>
<keyword evidence="3" id="KW-0597">Phosphoprotein</keyword>
<evidence type="ECO:0000256" key="2">
    <source>
        <dbReference type="ARBA" id="ARBA00010231"/>
    </source>
</evidence>
<dbReference type="STRING" id="1121945.GCA_000421805_00343"/>
<dbReference type="Gene3D" id="3.30.310.50">
    <property type="entry name" value="Alpha-D-phosphohexomutase, C-terminal domain"/>
    <property type="match status" value="1"/>
</dbReference>
<dbReference type="PANTHER" id="PTHR43771:SF1">
    <property type="entry name" value="PHOSPHOMANNOMUTASE"/>
    <property type="match status" value="1"/>
</dbReference>
<dbReference type="GO" id="GO:0005975">
    <property type="term" value="P:carbohydrate metabolic process"/>
    <property type="evidence" value="ECO:0007669"/>
    <property type="project" value="InterPro"/>
</dbReference>
<evidence type="ECO:0000256" key="3">
    <source>
        <dbReference type="ARBA" id="ARBA00022553"/>
    </source>
</evidence>
<evidence type="ECO:0000259" key="10">
    <source>
        <dbReference type="Pfam" id="PF02878"/>
    </source>
</evidence>
<evidence type="ECO:0000256" key="7">
    <source>
        <dbReference type="RuleBase" id="RU004326"/>
    </source>
</evidence>
<proteinExistence type="inferred from homology"/>
<dbReference type="InterPro" id="IPR005844">
    <property type="entry name" value="A-D-PHexomutase_a/b/a-I"/>
</dbReference>
<feature type="domain" description="Alpha-D-phosphohexomutase C-terminal" evidence="9">
    <location>
        <begin position="447"/>
        <end position="505"/>
    </location>
</feature>
<dbReference type="PANTHER" id="PTHR43771">
    <property type="entry name" value="PHOSPHOMANNOMUTASE"/>
    <property type="match status" value="1"/>
</dbReference>
<keyword evidence="5 7" id="KW-0460">Magnesium</keyword>
<dbReference type="RefSeq" id="WP_049929648.1">
    <property type="nucleotide sequence ID" value="NZ_ATXS01000001.1"/>
</dbReference>
<dbReference type="Proteomes" id="UP000193587">
    <property type="component" value="Unassembled WGS sequence"/>
</dbReference>
<evidence type="ECO:0000256" key="8">
    <source>
        <dbReference type="SAM" id="MobiDB-lite"/>
    </source>
</evidence>
<feature type="domain" description="Alpha-D-phosphohexomutase alpha/beta/alpha" evidence="11">
    <location>
        <begin position="158"/>
        <end position="284"/>
    </location>
</feature>
<dbReference type="InterPro" id="IPR005841">
    <property type="entry name" value="Alpha-D-phosphohexomutase_SF"/>
</dbReference>
<keyword evidence="4 7" id="KW-0479">Metal-binding</keyword>
<comment type="cofactor">
    <cofactor evidence="1">
        <name>Mg(2+)</name>
        <dbReference type="ChEBI" id="CHEBI:18420"/>
    </cofactor>
</comment>
<evidence type="ECO:0000256" key="4">
    <source>
        <dbReference type="ARBA" id="ARBA00022723"/>
    </source>
</evidence>
<evidence type="ECO:0000259" key="9">
    <source>
        <dbReference type="Pfam" id="PF00408"/>
    </source>
</evidence>
<evidence type="ECO:0000313" key="12">
    <source>
        <dbReference type="EMBL" id="OSP10995.1"/>
    </source>
</evidence>
<keyword evidence="6" id="KW-0413">Isomerase</keyword>
<feature type="compositionally biased region" description="Basic and acidic residues" evidence="8">
    <location>
        <begin position="241"/>
        <end position="250"/>
    </location>
</feature>
<sequence length="512" mass="53023">MDLFGTAGIRGGVEDRVTPSLALAVGRAVGAEIRSRTDDSTAASTPEPTVVLARDGRVTGPALAAAMEAGLSAGGVAVRRAGQLPTPALAYASRGRYGVMLTASHNPPTDNGIKLFRDGTEFDRDAERAVESRVVDEEPVAPWDEWTEPTRTDPLGDYLAAVREYAAGFGAPLDGLRVAVDCGNGMSAPATPTVLRELGADVVTLNGNVDGHFPGRGSKPTPETLADLRAFVADANEGVEDPGRPADDGRGAGGDGDADETEGYAFGIGHDGDADRIVIVDADGEVVHEDTVLAVLAERYTRASDAADPVVVTTPNASGRIDERVRDAGGRVERVRLGALHEGIAAVREDASAAGALGEAGTVGEAGAAGEVGADTRVVFAAEPWKHIHVAFGGWIDGVTSAAVLARLVADEGLNALRGPVTERPYRKVSVACPDDAKEPAMDRLATALPDAFPDAAVDTDHGVRLEFDDASWTLVRPSGTEPYVRVYAESDDVDALVAEVEAVVEDAVADA</sequence>
<dbReference type="AlphaFoldDB" id="A0A1X4HBT3"/>
<evidence type="ECO:0000256" key="6">
    <source>
        <dbReference type="ARBA" id="ARBA00023235"/>
    </source>
</evidence>
<evidence type="ECO:0000259" key="11">
    <source>
        <dbReference type="Pfam" id="PF02879"/>
    </source>
</evidence>
<dbReference type="SUPFAM" id="SSF55957">
    <property type="entry name" value="Phosphoglucomutase, C-terminal domain"/>
    <property type="match status" value="1"/>
</dbReference>
<dbReference type="Pfam" id="PF02878">
    <property type="entry name" value="PGM_PMM_I"/>
    <property type="match status" value="1"/>
</dbReference>
<gene>
    <name evidence="12" type="ORF">B9H04_01210</name>
</gene>
<dbReference type="InterPro" id="IPR005843">
    <property type="entry name" value="A-D-PHexomutase_C"/>
</dbReference>
<dbReference type="EMBL" id="NEDJ01000002">
    <property type="protein sequence ID" value="OSP10995.1"/>
    <property type="molecule type" value="Genomic_DNA"/>
</dbReference>
<protein>
    <submittedName>
        <fullName evidence="12">Phosphomannomutase</fullName>
    </submittedName>
</protein>
<reference evidence="12 13" key="1">
    <citation type="submission" date="2017-04" db="EMBL/GenBank/DDBJ databases">
        <title>MLSA of the genus Halorubrum.</title>
        <authorList>
            <person name="De La Haba R."/>
            <person name="Sanchez-Porro C."/>
            <person name="Infante-Dominguez C."/>
            <person name="Ventosa A."/>
        </authorList>
    </citation>
    <scope>NUCLEOTIDE SEQUENCE [LARGE SCALE GENOMIC DNA]</scope>
    <source>
        <strain evidence="12 13">DSM 17463</strain>
    </source>
</reference>
<dbReference type="PRINTS" id="PR00509">
    <property type="entry name" value="PGMPMM"/>
</dbReference>
<evidence type="ECO:0000313" key="13">
    <source>
        <dbReference type="Proteomes" id="UP000193587"/>
    </source>
</evidence>
<dbReference type="PROSITE" id="PS00710">
    <property type="entry name" value="PGM_PMM"/>
    <property type="match status" value="1"/>
</dbReference>